<evidence type="ECO:0000313" key="2">
    <source>
        <dbReference type="EMBL" id="CAD5124566.1"/>
    </source>
</evidence>
<evidence type="ECO:0000313" key="3">
    <source>
        <dbReference type="Proteomes" id="UP000549394"/>
    </source>
</evidence>
<dbReference type="PANTHER" id="PTHR36451">
    <property type="entry name" value="PAPS-DEPENDENT SULFOTRANSFERASE STF3"/>
    <property type="match status" value="1"/>
</dbReference>
<proteinExistence type="predicted"/>
<feature type="chain" id="PRO_5029555393" evidence="1">
    <location>
        <begin position="25"/>
        <end position="424"/>
    </location>
</feature>
<gene>
    <name evidence="2" type="ORF">DGYR_LOCUS12091</name>
</gene>
<keyword evidence="1" id="KW-0732">Signal</keyword>
<dbReference type="OrthoDB" id="9988765at2759"/>
<reference evidence="2 3" key="1">
    <citation type="submission" date="2020-08" db="EMBL/GenBank/DDBJ databases">
        <authorList>
            <person name="Hejnol A."/>
        </authorList>
    </citation>
    <scope>NUCLEOTIDE SEQUENCE [LARGE SCALE GENOMIC DNA]</scope>
</reference>
<protein>
    <submittedName>
        <fullName evidence="2">DgyrCDS12840</fullName>
    </submittedName>
</protein>
<dbReference type="Gene3D" id="3.40.50.300">
    <property type="entry name" value="P-loop containing nucleotide triphosphate hydrolases"/>
    <property type="match status" value="1"/>
</dbReference>
<comment type="caution">
    <text evidence="2">The sequence shown here is derived from an EMBL/GenBank/DDBJ whole genome shotgun (WGS) entry which is preliminary data.</text>
</comment>
<dbReference type="EMBL" id="CAJFCJ010000021">
    <property type="protein sequence ID" value="CAD5124566.1"/>
    <property type="molecule type" value="Genomic_DNA"/>
</dbReference>
<keyword evidence="3" id="KW-1185">Reference proteome</keyword>
<dbReference type="Proteomes" id="UP000549394">
    <property type="component" value="Unassembled WGS sequence"/>
</dbReference>
<organism evidence="2 3">
    <name type="scientific">Dimorphilus gyrociliatus</name>
    <dbReference type="NCBI Taxonomy" id="2664684"/>
    <lineage>
        <taxon>Eukaryota</taxon>
        <taxon>Metazoa</taxon>
        <taxon>Spiralia</taxon>
        <taxon>Lophotrochozoa</taxon>
        <taxon>Annelida</taxon>
        <taxon>Polychaeta</taxon>
        <taxon>Polychaeta incertae sedis</taxon>
        <taxon>Dinophilidae</taxon>
        <taxon>Dimorphilus</taxon>
    </lineage>
</organism>
<sequence>MNIIFRFIILCLKVFIDFIGDLVGKFGLKLTPLTFEGICSSLSKEAKSEFLQTDYLRNNCLVFIENSTANNIIPLSGQYFLRVWLTQLMELHVRVKKYLKMDPTVSQVPIKRPVFILTLIRTGSTFLHHLMNQDENWKCPELWELEDCAPSPGDNAEEDKRRIAYCKFKWDVSSVLMGWNDIKKYHSLDPHNPEDLIFNIYSDFNFIVSNLIHEGMEGEFTKYFSNPSKKNSDLYDENLKLRLQMICKNANMDRRRLLTMHHVTPVNLESLIKAFPDAQFITIHRDPVGQIKSACELVRVMSRSCRRHFNNDRVGFGRRVLKGATEDGKKLVNWRKSNQFKTDEFKRFIDIQFKDLIKTPMKVVEDLYKDLDMTLTNSSKEKMKVYLDNYEKKTGKSKYNLKEYGLSEEKIQESMKFYTDFFQV</sequence>
<accession>A0A7I8W8V8</accession>
<dbReference type="SUPFAM" id="SSF52540">
    <property type="entry name" value="P-loop containing nucleoside triphosphate hydrolases"/>
    <property type="match status" value="1"/>
</dbReference>
<name>A0A7I8W8V8_9ANNE</name>
<dbReference type="AlphaFoldDB" id="A0A7I8W8V8"/>
<dbReference type="InterPro" id="IPR052736">
    <property type="entry name" value="Stf3_sulfotransferase"/>
</dbReference>
<dbReference type="PANTHER" id="PTHR36451:SF1">
    <property type="entry name" value="OMEGA-HYDROXY-BETA-DIHYDROMENAQUINONE-9 SULFOTRANSFERASE STF3"/>
    <property type="match status" value="1"/>
</dbReference>
<dbReference type="Pfam" id="PF13469">
    <property type="entry name" value="Sulfotransfer_3"/>
    <property type="match status" value="1"/>
</dbReference>
<feature type="signal peptide" evidence="1">
    <location>
        <begin position="1"/>
        <end position="24"/>
    </location>
</feature>
<dbReference type="InterPro" id="IPR027417">
    <property type="entry name" value="P-loop_NTPase"/>
</dbReference>
<evidence type="ECO:0000256" key="1">
    <source>
        <dbReference type="SAM" id="SignalP"/>
    </source>
</evidence>